<proteinExistence type="predicted"/>
<sequence length="186" mass="20820">MACGSTPSQQITNDAANIEEDAVKHLHAVLNSAKGHMMSATELAHQDGYQNNSVFAVNLPITNADEHPLFDTPYIDDATGSTIVFHQDTIKGDTICPIGTADLRTVIHDWEQQAPDTTINYRVHARGNGLYTFYNIKHKGCHCQNHDKHPDGFPEYAECIVWIKPGSKDLLITWGYKRSEKTYHTK</sequence>
<accession>A0A1H3YU08</accession>
<evidence type="ECO:0000313" key="1">
    <source>
        <dbReference type="EMBL" id="SEA14890.1"/>
    </source>
</evidence>
<evidence type="ECO:0000313" key="2">
    <source>
        <dbReference type="Proteomes" id="UP000182257"/>
    </source>
</evidence>
<reference evidence="1 2" key="1">
    <citation type="submission" date="2016-10" db="EMBL/GenBank/DDBJ databases">
        <authorList>
            <person name="de Groot N.N."/>
        </authorList>
    </citation>
    <scope>NUCLEOTIDE SEQUENCE [LARGE SCALE GENOMIC DNA]</scope>
    <source>
        <strain evidence="1 2">D31d</strain>
    </source>
</reference>
<protein>
    <submittedName>
        <fullName evidence="1">Uncharacterized protein</fullName>
    </submittedName>
</protein>
<name>A0A1H3YU08_XYLRU</name>
<dbReference type="AlphaFoldDB" id="A0A1H3YU08"/>
<dbReference type="Proteomes" id="UP000182257">
    <property type="component" value="Unassembled WGS sequence"/>
</dbReference>
<dbReference type="EMBL" id="FNRF01000001">
    <property type="protein sequence ID" value="SEA14890.1"/>
    <property type="molecule type" value="Genomic_DNA"/>
</dbReference>
<gene>
    <name evidence="1" type="ORF">SAMN05216462_0801</name>
</gene>
<organism evidence="1 2">
    <name type="scientific">Xylanibacter ruminicola</name>
    <name type="common">Prevotella ruminicola</name>
    <dbReference type="NCBI Taxonomy" id="839"/>
    <lineage>
        <taxon>Bacteria</taxon>
        <taxon>Pseudomonadati</taxon>
        <taxon>Bacteroidota</taxon>
        <taxon>Bacteroidia</taxon>
        <taxon>Bacteroidales</taxon>
        <taxon>Prevotellaceae</taxon>
        <taxon>Xylanibacter</taxon>
    </lineage>
</organism>